<gene>
    <name evidence="1" type="ORF">SPELUC_LOCUS15967</name>
</gene>
<comment type="caution">
    <text evidence="1">The sequence shown here is derived from an EMBL/GenBank/DDBJ whole genome shotgun (WGS) entry which is preliminary data.</text>
</comment>
<sequence length="54" mass="5992">NHSAAAIPVPSKNPTTITNPDVQTDSSCKKNQERSLDYDDLDSQDEEKQLDCND</sequence>
<protein>
    <submittedName>
        <fullName evidence="1">8619_t:CDS:1</fullName>
    </submittedName>
</protein>
<evidence type="ECO:0000313" key="2">
    <source>
        <dbReference type="Proteomes" id="UP000789366"/>
    </source>
</evidence>
<feature type="non-terminal residue" evidence="1">
    <location>
        <position position="54"/>
    </location>
</feature>
<name>A0ACA9R2S7_9GLOM</name>
<organism evidence="1 2">
    <name type="scientific">Cetraspora pellucida</name>
    <dbReference type="NCBI Taxonomy" id="1433469"/>
    <lineage>
        <taxon>Eukaryota</taxon>
        <taxon>Fungi</taxon>
        <taxon>Fungi incertae sedis</taxon>
        <taxon>Mucoromycota</taxon>
        <taxon>Glomeromycotina</taxon>
        <taxon>Glomeromycetes</taxon>
        <taxon>Diversisporales</taxon>
        <taxon>Gigasporaceae</taxon>
        <taxon>Cetraspora</taxon>
    </lineage>
</organism>
<feature type="non-terminal residue" evidence="1">
    <location>
        <position position="1"/>
    </location>
</feature>
<accession>A0ACA9R2S7</accession>
<evidence type="ECO:0000313" key="1">
    <source>
        <dbReference type="EMBL" id="CAG8774085.1"/>
    </source>
</evidence>
<reference evidence="1" key="1">
    <citation type="submission" date="2021-06" db="EMBL/GenBank/DDBJ databases">
        <authorList>
            <person name="Kallberg Y."/>
            <person name="Tangrot J."/>
            <person name="Rosling A."/>
        </authorList>
    </citation>
    <scope>NUCLEOTIDE SEQUENCE</scope>
    <source>
        <strain evidence="1">28 12/20/2015</strain>
    </source>
</reference>
<dbReference type="EMBL" id="CAJVPW010055894">
    <property type="protein sequence ID" value="CAG8774085.1"/>
    <property type="molecule type" value="Genomic_DNA"/>
</dbReference>
<proteinExistence type="predicted"/>
<dbReference type="Proteomes" id="UP000789366">
    <property type="component" value="Unassembled WGS sequence"/>
</dbReference>
<keyword evidence="2" id="KW-1185">Reference proteome</keyword>